<comment type="caution">
    <text evidence="4">The sequence shown here is derived from an EMBL/GenBank/DDBJ whole genome shotgun (WGS) entry which is preliminary data.</text>
</comment>
<feature type="signal peptide" evidence="2">
    <location>
        <begin position="1"/>
        <end position="23"/>
    </location>
</feature>
<dbReference type="SUPFAM" id="SSF88713">
    <property type="entry name" value="Glycoside hydrolase/deacetylase"/>
    <property type="match status" value="2"/>
</dbReference>
<dbReference type="GO" id="GO:0016810">
    <property type="term" value="F:hydrolase activity, acting on carbon-nitrogen (but not peptide) bonds"/>
    <property type="evidence" value="ECO:0007669"/>
    <property type="project" value="InterPro"/>
</dbReference>
<dbReference type="InterPro" id="IPR052740">
    <property type="entry name" value="CE4"/>
</dbReference>
<keyword evidence="2" id="KW-0732">Signal</keyword>
<dbReference type="InterPro" id="IPR011330">
    <property type="entry name" value="Glyco_hydro/deAcase_b/a-brl"/>
</dbReference>
<evidence type="ECO:0000256" key="1">
    <source>
        <dbReference type="SAM" id="Coils"/>
    </source>
</evidence>
<proteinExistence type="predicted"/>
<sequence>MSLFRNAVTCFILFSTLMNAVISLNPQTCRECVSRNTCHPPACSCCNDNMPILSRNNTPQMVFFTFDDAITPTVANFYRELFDSNRTNPNGCPIKMTLFVSHANTVYSLVREFYRKGMEIGAHSVSHGHMNERTFKSEAKLQKENIARMAGVPMSEIKGWRSPFLEPVGDTQPKSLNELDYTYDATLTITKKGLKKPPIPFTLDYGWPYDCKIKPCPMSAHNGFWEVPVISVMDHLERFDCVYVDGCHTPPPNEETAFKFLWNNFNTYYSGNRAPFGMNMHASWFYYPDRLRAMDRFIKVLSNLPDVYLVSVSQVIDWLKTPTALSDIHHFKPWGCKNPKKTSHHHRRFHAEPPRVKTSHGASRANSLHQHIEQQRRLRVQQAKVNFMQRQQQRKKAQQTLLQQRGIQNLQHGGTQQSNTVQKKKNKVPIASGTLGYQQYMWLQRQRARPRMNARKQSSLASARRSRISWQQALRHQVMHHVQQSVPSTTPSALLGALINRKPTKPSKEVLLRKRQREQLEKQKRLLKERQEAEQKVIAEETRIAVKKRKDALIHAEKEKLLKSKVRRPNKSIGMTTATPVLQNMVHTKKELRELLRFAESKLVQSRLLFGVGKQPGLQEQKQTIRPLSELKSHITSEKQQEIVTSTATPIKVKASKVSKLARHNEFPTAKQDINSHNFLLDSFKDVVGNNKELWTWAIPKKRQSKKVIKLQSTLPPIKVATTGGFIDFNPTTVYSSPRTSSPEVKSVKGSSTKEQTTVQPIFKVTSLKYSFPEEATLIEPNRGLDRSIAPLSMGPKHTDMPPVLSRETCKQGVTCSLPECKCLSSTIPGGLKPTEIPQIIYITVDGDINFSGFTKMRSMFSRKRKNPNGCPIGGTMFVSPIRSSVRLVDRIHKDNVEIAVQGSKPREQPSGSIFSSDIDEYRSKLSKSTTLLPNQITGYRGLDFQPPTDNEMLVLHNKSMYDSSMITKAKVWPFTLDYGWKGTCKNVACPMDTYAGVWEVPIIPLINSKAKESCNYADGCKSQPNTKEDTSKFLQENFNRHYKSTRSPFGIHLSQKWFHWYYNHNLSGLNNFLNHVLLLPDVYIVSISDMIGWVKQPTALKHLKEFQPWRC</sequence>
<dbReference type="AlphaFoldDB" id="A0A210QZL0"/>
<keyword evidence="1" id="KW-0175">Coiled coil</keyword>
<feature type="coiled-coil region" evidence="1">
    <location>
        <begin position="510"/>
        <end position="550"/>
    </location>
</feature>
<name>A0A210QZL0_MIZYE</name>
<dbReference type="PANTHER" id="PTHR45985:SF8">
    <property type="entry name" value="CHITIN DEACETYLASE-LIKE 9, ISOFORM A"/>
    <property type="match status" value="1"/>
</dbReference>
<evidence type="ECO:0000259" key="3">
    <source>
        <dbReference type="Pfam" id="PF01522"/>
    </source>
</evidence>
<evidence type="ECO:0000313" key="4">
    <source>
        <dbReference type="EMBL" id="OWF54209.1"/>
    </source>
</evidence>
<organism evidence="4 5">
    <name type="scientific">Mizuhopecten yessoensis</name>
    <name type="common">Japanese scallop</name>
    <name type="synonym">Patinopecten yessoensis</name>
    <dbReference type="NCBI Taxonomy" id="6573"/>
    <lineage>
        <taxon>Eukaryota</taxon>
        <taxon>Metazoa</taxon>
        <taxon>Spiralia</taxon>
        <taxon>Lophotrochozoa</taxon>
        <taxon>Mollusca</taxon>
        <taxon>Bivalvia</taxon>
        <taxon>Autobranchia</taxon>
        <taxon>Pteriomorphia</taxon>
        <taxon>Pectinida</taxon>
        <taxon>Pectinoidea</taxon>
        <taxon>Pectinidae</taxon>
        <taxon>Mizuhopecten</taxon>
    </lineage>
</organism>
<feature type="domain" description="NodB homology" evidence="3">
    <location>
        <begin position="56"/>
        <end position="182"/>
    </location>
</feature>
<protein>
    <recommendedName>
        <fullName evidence="3">NodB homology domain-containing protein</fullName>
    </recommendedName>
</protein>
<feature type="chain" id="PRO_5013278865" description="NodB homology domain-containing protein" evidence="2">
    <location>
        <begin position="24"/>
        <end position="1112"/>
    </location>
</feature>
<dbReference type="OrthoDB" id="504708at2759"/>
<dbReference type="InterPro" id="IPR002509">
    <property type="entry name" value="NODB_dom"/>
</dbReference>
<dbReference type="EMBL" id="NEDP02001152">
    <property type="protein sequence ID" value="OWF54209.1"/>
    <property type="molecule type" value="Genomic_DNA"/>
</dbReference>
<evidence type="ECO:0000313" key="5">
    <source>
        <dbReference type="Proteomes" id="UP000242188"/>
    </source>
</evidence>
<dbReference type="PANTHER" id="PTHR45985">
    <property type="match status" value="1"/>
</dbReference>
<dbReference type="Proteomes" id="UP000242188">
    <property type="component" value="Unassembled WGS sequence"/>
</dbReference>
<dbReference type="GO" id="GO:0005975">
    <property type="term" value="P:carbohydrate metabolic process"/>
    <property type="evidence" value="ECO:0007669"/>
    <property type="project" value="InterPro"/>
</dbReference>
<keyword evidence="5" id="KW-1185">Reference proteome</keyword>
<dbReference type="Gene3D" id="3.20.20.370">
    <property type="entry name" value="Glycoside hydrolase/deacetylase"/>
    <property type="match status" value="2"/>
</dbReference>
<evidence type="ECO:0000256" key="2">
    <source>
        <dbReference type="SAM" id="SignalP"/>
    </source>
</evidence>
<dbReference type="Pfam" id="PF01522">
    <property type="entry name" value="Polysacc_deac_1"/>
    <property type="match status" value="1"/>
</dbReference>
<accession>A0A210QZL0</accession>
<reference evidence="4 5" key="1">
    <citation type="journal article" date="2017" name="Nat. Ecol. Evol.">
        <title>Scallop genome provides insights into evolution of bilaterian karyotype and development.</title>
        <authorList>
            <person name="Wang S."/>
            <person name="Zhang J."/>
            <person name="Jiao W."/>
            <person name="Li J."/>
            <person name="Xun X."/>
            <person name="Sun Y."/>
            <person name="Guo X."/>
            <person name="Huan P."/>
            <person name="Dong B."/>
            <person name="Zhang L."/>
            <person name="Hu X."/>
            <person name="Sun X."/>
            <person name="Wang J."/>
            <person name="Zhao C."/>
            <person name="Wang Y."/>
            <person name="Wang D."/>
            <person name="Huang X."/>
            <person name="Wang R."/>
            <person name="Lv J."/>
            <person name="Li Y."/>
            <person name="Zhang Z."/>
            <person name="Liu B."/>
            <person name="Lu W."/>
            <person name="Hui Y."/>
            <person name="Liang J."/>
            <person name="Zhou Z."/>
            <person name="Hou R."/>
            <person name="Li X."/>
            <person name="Liu Y."/>
            <person name="Li H."/>
            <person name="Ning X."/>
            <person name="Lin Y."/>
            <person name="Zhao L."/>
            <person name="Xing Q."/>
            <person name="Dou J."/>
            <person name="Li Y."/>
            <person name="Mao J."/>
            <person name="Guo H."/>
            <person name="Dou H."/>
            <person name="Li T."/>
            <person name="Mu C."/>
            <person name="Jiang W."/>
            <person name="Fu Q."/>
            <person name="Fu X."/>
            <person name="Miao Y."/>
            <person name="Liu J."/>
            <person name="Yu Q."/>
            <person name="Li R."/>
            <person name="Liao H."/>
            <person name="Li X."/>
            <person name="Kong Y."/>
            <person name="Jiang Z."/>
            <person name="Chourrout D."/>
            <person name="Li R."/>
            <person name="Bao Z."/>
        </authorList>
    </citation>
    <scope>NUCLEOTIDE SEQUENCE [LARGE SCALE GENOMIC DNA]</scope>
    <source>
        <strain evidence="4 5">PY_sf001</strain>
    </source>
</reference>
<gene>
    <name evidence="4" type="ORF">KP79_PYT00366</name>
</gene>